<keyword evidence="5" id="KW-0653">Protein transport</keyword>
<feature type="transmembrane region" description="Helical" evidence="5">
    <location>
        <begin position="153"/>
        <end position="177"/>
    </location>
</feature>
<name>A0A268EQP9_9BACL</name>
<comment type="similarity">
    <text evidence="5">Belongs to the TatC family.</text>
</comment>
<reference evidence="7 8" key="1">
    <citation type="submission" date="2017-07" db="EMBL/GenBank/DDBJ databases">
        <title>Isolation and whole genome analysis of endospore-forming bacteria from heroin.</title>
        <authorList>
            <person name="Kalinowski J."/>
            <person name="Ahrens B."/>
            <person name="Al-Dilaimi A."/>
            <person name="Winkler A."/>
            <person name="Wibberg D."/>
            <person name="Schleenbecker U."/>
            <person name="Ruckert C."/>
            <person name="Wolfel R."/>
            <person name="Grass G."/>
        </authorList>
    </citation>
    <scope>NUCLEOTIDE SEQUENCE [LARGE SCALE GENOMIC DNA]</scope>
    <source>
        <strain evidence="7 8">7537-G1</strain>
    </source>
</reference>
<keyword evidence="2 5" id="KW-0812">Transmembrane</keyword>
<evidence type="ECO:0000313" key="7">
    <source>
        <dbReference type="EMBL" id="PAD75436.1"/>
    </source>
</evidence>
<dbReference type="RefSeq" id="WP_095265926.1">
    <property type="nucleotide sequence ID" value="NZ_NPBY01000045.1"/>
</dbReference>
<dbReference type="GO" id="GO:0009977">
    <property type="term" value="F:proton motive force dependent protein transmembrane transporter activity"/>
    <property type="evidence" value="ECO:0007669"/>
    <property type="project" value="TreeGrafter"/>
</dbReference>
<dbReference type="EMBL" id="WOAA01000002">
    <property type="protein sequence ID" value="MUG65429.1"/>
    <property type="molecule type" value="Genomic_DNA"/>
</dbReference>
<comment type="caution">
    <text evidence="7">The sequence shown here is derived from an EMBL/GenBank/DDBJ whole genome shotgun (WGS) entry which is preliminary data.</text>
</comment>
<comment type="function">
    <text evidence="5">Part of the twin-arginine translocation (Tat) system that transports large folded proteins containing a characteristic twin-arginine motif in their signal peptide across membranes.</text>
</comment>
<dbReference type="PANTHER" id="PTHR30371:SF4">
    <property type="entry name" value="SEC-INDEPENDENT PROTEIN TRANSLOCASE PROTEIN TATCD"/>
    <property type="match status" value="1"/>
</dbReference>
<dbReference type="NCBIfam" id="TIGR00945">
    <property type="entry name" value="tatC"/>
    <property type="match status" value="1"/>
</dbReference>
<comment type="subcellular location">
    <subcellularLocation>
        <location evidence="5">Cell membrane</location>
        <topology evidence="5">Multi-pass membrane protein</topology>
    </subcellularLocation>
    <subcellularLocation>
        <location evidence="1">Membrane</location>
        <topology evidence="1">Multi-pass membrane protein</topology>
    </subcellularLocation>
</comment>
<keyword evidence="5" id="KW-0813">Transport</keyword>
<dbReference type="Proteomes" id="UP000215596">
    <property type="component" value="Unassembled WGS sequence"/>
</dbReference>
<keyword evidence="3 5" id="KW-1133">Transmembrane helix</keyword>
<dbReference type="AlphaFoldDB" id="A0A268EQP9"/>
<organism evidence="7 8">
    <name type="scientific">Paenibacillus campinasensis</name>
    <dbReference type="NCBI Taxonomy" id="66347"/>
    <lineage>
        <taxon>Bacteria</taxon>
        <taxon>Bacillati</taxon>
        <taxon>Bacillota</taxon>
        <taxon>Bacilli</taxon>
        <taxon>Bacillales</taxon>
        <taxon>Paenibacillaceae</taxon>
        <taxon>Paenibacillus</taxon>
    </lineage>
</organism>
<gene>
    <name evidence="5 7" type="primary">tatC</name>
    <name evidence="7" type="ORF">CHH67_14580</name>
    <name evidence="6" type="ORF">GNP94_05340</name>
</gene>
<dbReference type="GO" id="GO:0033281">
    <property type="term" value="C:TAT protein transport complex"/>
    <property type="evidence" value="ECO:0007669"/>
    <property type="project" value="UniProtKB-UniRule"/>
</dbReference>
<feature type="transmembrane region" description="Helical" evidence="5">
    <location>
        <begin position="20"/>
        <end position="45"/>
    </location>
</feature>
<sequence>MEHNKTMTILEHIAELRKRILLILLVFVLSMGIGLAAAPHLLSFLKLHSPAFQVNWNAFSPWDGLRIYMSIAMVLSLAPTLPFAFYQTWRFVQEGLSRQEKSATLRFVPFSAVCFVAGISFAYFVVFPMSLAFTGSINAQLNLAETYGVSQYFGFMISIVIPLSLAFELPVVVLFLTRIGLLQPALLRTMRRYAYLVLVIIAALISPPDLVSHLLVAIPLIALYELSAWLAHRMHRRQIAREQLQLQPDPADHAGQTA</sequence>
<proteinExistence type="inferred from homology"/>
<protein>
    <recommendedName>
        <fullName evidence="5">Sec-independent protein translocase protein TatC</fullName>
    </recommendedName>
</protein>
<dbReference type="PRINTS" id="PR01840">
    <property type="entry name" value="TATCFAMILY"/>
</dbReference>
<keyword evidence="5" id="KW-0811">Translocation</keyword>
<evidence type="ECO:0000256" key="5">
    <source>
        <dbReference type="HAMAP-Rule" id="MF_00902"/>
    </source>
</evidence>
<evidence type="ECO:0000256" key="3">
    <source>
        <dbReference type="ARBA" id="ARBA00022989"/>
    </source>
</evidence>
<evidence type="ECO:0000256" key="1">
    <source>
        <dbReference type="ARBA" id="ARBA00004141"/>
    </source>
</evidence>
<dbReference type="Proteomes" id="UP000435177">
    <property type="component" value="Unassembled WGS sequence"/>
</dbReference>
<dbReference type="PROSITE" id="PS01218">
    <property type="entry name" value="TATC"/>
    <property type="match status" value="1"/>
</dbReference>
<evidence type="ECO:0000313" key="8">
    <source>
        <dbReference type="Proteomes" id="UP000215596"/>
    </source>
</evidence>
<evidence type="ECO:0000256" key="4">
    <source>
        <dbReference type="ARBA" id="ARBA00023136"/>
    </source>
</evidence>
<keyword evidence="4 5" id="KW-0472">Membrane</keyword>
<dbReference type="PANTHER" id="PTHR30371">
    <property type="entry name" value="SEC-INDEPENDENT PROTEIN TRANSLOCASE PROTEIN TATC"/>
    <property type="match status" value="1"/>
</dbReference>
<keyword evidence="5" id="KW-1003">Cell membrane</keyword>
<dbReference type="EMBL" id="NPBY01000045">
    <property type="protein sequence ID" value="PAD75436.1"/>
    <property type="molecule type" value="Genomic_DNA"/>
</dbReference>
<feature type="transmembrane region" description="Helical" evidence="5">
    <location>
        <begin position="107"/>
        <end position="133"/>
    </location>
</feature>
<reference evidence="6 9" key="2">
    <citation type="submission" date="2019-11" db="EMBL/GenBank/DDBJ databases">
        <title>Draft genome sequences of five Paenibacillus species of dairy origin.</title>
        <authorList>
            <person name="Olajide A.M."/>
            <person name="Chen S."/>
            <person name="Lapointe G."/>
        </authorList>
    </citation>
    <scope>NUCLEOTIDE SEQUENCE [LARGE SCALE GENOMIC DNA]</scope>
    <source>
        <strain evidence="6 9">3CS1</strain>
    </source>
</reference>
<dbReference type="GO" id="GO:0065002">
    <property type="term" value="P:intracellular protein transmembrane transport"/>
    <property type="evidence" value="ECO:0007669"/>
    <property type="project" value="TreeGrafter"/>
</dbReference>
<accession>A0A268EQP9</accession>
<dbReference type="InterPro" id="IPR002033">
    <property type="entry name" value="TatC"/>
</dbReference>
<dbReference type="InterPro" id="IPR019820">
    <property type="entry name" value="Sec-indep_translocase_CS"/>
</dbReference>
<feature type="transmembrane region" description="Helical" evidence="5">
    <location>
        <begin position="211"/>
        <end position="231"/>
    </location>
</feature>
<evidence type="ECO:0000256" key="2">
    <source>
        <dbReference type="ARBA" id="ARBA00022692"/>
    </source>
</evidence>
<comment type="subunit">
    <text evidence="5">Forms a complex with TatA.</text>
</comment>
<keyword evidence="9" id="KW-1185">Reference proteome</keyword>
<feature type="transmembrane region" description="Helical" evidence="5">
    <location>
        <begin position="65"/>
        <end position="86"/>
    </location>
</feature>
<dbReference type="GO" id="GO:0043953">
    <property type="term" value="P:protein transport by the Tat complex"/>
    <property type="evidence" value="ECO:0007669"/>
    <property type="project" value="UniProtKB-UniRule"/>
</dbReference>
<dbReference type="HAMAP" id="MF_00902">
    <property type="entry name" value="TatC"/>
    <property type="match status" value="1"/>
</dbReference>
<dbReference type="Pfam" id="PF00902">
    <property type="entry name" value="TatC"/>
    <property type="match status" value="1"/>
</dbReference>
<feature type="transmembrane region" description="Helical" evidence="5">
    <location>
        <begin position="189"/>
        <end position="205"/>
    </location>
</feature>
<dbReference type="OrthoDB" id="9777044at2"/>
<evidence type="ECO:0000313" key="6">
    <source>
        <dbReference type="EMBL" id="MUG65429.1"/>
    </source>
</evidence>
<evidence type="ECO:0000313" key="9">
    <source>
        <dbReference type="Proteomes" id="UP000435177"/>
    </source>
</evidence>